<feature type="signal peptide" evidence="1">
    <location>
        <begin position="1"/>
        <end position="17"/>
    </location>
</feature>
<evidence type="ECO:0000313" key="3">
    <source>
        <dbReference type="EMBL" id="MBC3932253.1"/>
    </source>
</evidence>
<feature type="chain" id="PRO_5046304129" evidence="1">
    <location>
        <begin position="18"/>
        <end position="135"/>
    </location>
</feature>
<protein>
    <submittedName>
        <fullName evidence="3">DUF1311 domain-containing protein</fullName>
    </submittedName>
</protein>
<dbReference type="RefSeq" id="WP_186903920.1">
    <property type="nucleotide sequence ID" value="NZ_JACOGD010000005.1"/>
</dbReference>
<comment type="caution">
    <text evidence="3">The sequence shown here is derived from an EMBL/GenBank/DDBJ whole genome shotgun (WGS) entry which is preliminary data.</text>
</comment>
<feature type="domain" description="Lysozyme inhibitor LprI-like N-terminal" evidence="2">
    <location>
        <begin position="24"/>
        <end position="114"/>
    </location>
</feature>
<proteinExistence type="predicted"/>
<gene>
    <name evidence="3" type="ORF">H8K43_11245</name>
</gene>
<keyword evidence="4" id="KW-1185">Reference proteome</keyword>
<dbReference type="EMBL" id="JACOGD010000005">
    <property type="protein sequence ID" value="MBC3932253.1"/>
    <property type="molecule type" value="Genomic_DNA"/>
</dbReference>
<dbReference type="Proteomes" id="UP000654304">
    <property type="component" value="Unassembled WGS sequence"/>
</dbReference>
<sequence length="135" mass="15444">MSVFAAVFALFGNVAWAAQNVAVCANSKDTVELTACMNGQLELKIAKFQKYFLAAQKQDSVVWGSAKELIKTQEAWEKYLRQHCDSLYSREQGSARFYETAACQLRMYDDRIHEIWMSHLTYRDATPPLLPDPQQ</sequence>
<keyword evidence="1" id="KW-0732">Signal</keyword>
<evidence type="ECO:0000313" key="4">
    <source>
        <dbReference type="Proteomes" id="UP000654304"/>
    </source>
</evidence>
<accession>A0ABR7A5R8</accession>
<evidence type="ECO:0000259" key="2">
    <source>
        <dbReference type="Pfam" id="PF07007"/>
    </source>
</evidence>
<reference evidence="3 4" key="1">
    <citation type="submission" date="2020-08" db="EMBL/GenBank/DDBJ databases">
        <title>Novel species isolated from subtropical streams in China.</title>
        <authorList>
            <person name="Lu H."/>
        </authorList>
    </citation>
    <scope>NUCLEOTIDE SEQUENCE [LARGE SCALE GENOMIC DNA]</scope>
    <source>
        <strain evidence="3 4">CY22W</strain>
    </source>
</reference>
<dbReference type="Gene3D" id="1.20.1270.180">
    <property type="match status" value="1"/>
</dbReference>
<organism evidence="3 4">
    <name type="scientific">Undibacterium curvum</name>
    <dbReference type="NCBI Taxonomy" id="2762294"/>
    <lineage>
        <taxon>Bacteria</taxon>
        <taxon>Pseudomonadati</taxon>
        <taxon>Pseudomonadota</taxon>
        <taxon>Betaproteobacteria</taxon>
        <taxon>Burkholderiales</taxon>
        <taxon>Oxalobacteraceae</taxon>
        <taxon>Undibacterium</taxon>
    </lineage>
</organism>
<name>A0ABR7A5R8_9BURK</name>
<dbReference type="Pfam" id="PF07007">
    <property type="entry name" value="LprI"/>
    <property type="match status" value="1"/>
</dbReference>
<evidence type="ECO:0000256" key="1">
    <source>
        <dbReference type="SAM" id="SignalP"/>
    </source>
</evidence>
<dbReference type="InterPro" id="IPR009739">
    <property type="entry name" value="LprI-like_N"/>
</dbReference>